<evidence type="ECO:0000259" key="3">
    <source>
        <dbReference type="Pfam" id="PF14905"/>
    </source>
</evidence>
<reference evidence="5" key="1">
    <citation type="submission" date="2016-11" db="EMBL/GenBank/DDBJ databases">
        <authorList>
            <person name="Varghese N."/>
            <person name="Submissions S."/>
        </authorList>
    </citation>
    <scope>NUCLEOTIDE SEQUENCE [LARGE SCALE GENOMIC DNA]</scope>
    <source>
        <strain evidence="5">DSM 27619</strain>
    </source>
</reference>
<keyword evidence="2" id="KW-0732">Signal</keyword>
<feature type="domain" description="Outer membrane protein beta-barrel" evidence="3">
    <location>
        <begin position="431"/>
        <end position="893"/>
    </location>
</feature>
<dbReference type="RefSeq" id="WP_072959126.1">
    <property type="nucleotide sequence ID" value="NZ_FQUT01000007.1"/>
</dbReference>
<keyword evidence="5" id="KW-1185">Reference proteome</keyword>
<feature type="chain" id="PRO_5012386635" evidence="2">
    <location>
        <begin position="20"/>
        <end position="904"/>
    </location>
</feature>
<evidence type="ECO:0000256" key="2">
    <source>
        <dbReference type="SAM" id="SignalP"/>
    </source>
</evidence>
<dbReference type="InterPro" id="IPR041700">
    <property type="entry name" value="OMP_b-brl_3"/>
</dbReference>
<sequence>MKKILWLLIFLFNCLLLNAQKFSVNGKVADFEKKPVENATVYLLKQKDSAVINYSTTDKEGKFSLKTNEINEPSVLKIDADKLIPYSKIFDKINQSIELGSIELDKSKVTDIEEVKITVSPVKIKKDTIEFNAAAIKVRPDSNIDELLKNINGVEIDNDGKITVNGKSVDQIMINGKPFFDKEGKIALKNIPAEIIKNIQFTPTKTKEEEFTGKTPKSENTTINFTIDEKKNKGLLSRVKVGYGSDKRYDGSAFLNYFKEKTSISLIASSNNINSQGGSDDDSDSSRRNSSGGTPMNGLQKSTTVGVNYRDQLSKEIDIESLGLTRTHTNLETASKILKTTFLSDYNLKTQSENQGENDTEQYNFNTSLKIKPDTLSVIYFSPSFSHAKTTNFRNSKSINFRDDLLLNESQSSAQSEAESNNFGSFLHYSRKFRKKGRFFDTNLNTSISENNNKSLTNSQTLFYIEDGTEDINKRDLRNQLSRTKSQSSNYFFSTKYTEPISDSLNISFGVNYNSRSSVNERIVNDFDEITGQYSQYNLPLSNSSEEQNNQFSPQLNIELTKQKFNAWLNTNVDFIDLTYRSVFNGEHYELQRNFTLPDYNAGLQYRFSKTSRLNINNSGNFSIPSASRLIPYVDTSNPLITYTGNPDLKNSWINRTSVYFSNFNVPKNMNYYVSLVFSYNHNDTTNFSYYDDFGKQSVGYANISGNKTASISSGFGKTFKWGNNKLAINPRTSLNYRYNRGFIDGQMFTGNSYVFSPGINLTYDRKDKIIVKPSYSITYSFSDYENYRVQSIKNTYQTFRLDLTNYFLKTNLILENDFQYNTSSNIAPGFKRDFYFLNTGVGYSFYKKQFTARVKVYDILNQNQSVRRTISASYVEDREDLILKRYVMFSLTMKLNKFAGKKM</sequence>
<dbReference type="SUPFAM" id="SSF49464">
    <property type="entry name" value="Carboxypeptidase regulatory domain-like"/>
    <property type="match status" value="1"/>
</dbReference>
<dbReference type="STRING" id="1416778.SAMN05443633_107189"/>
<proteinExistence type="predicted"/>
<dbReference type="SUPFAM" id="SSF56935">
    <property type="entry name" value="Porins"/>
    <property type="match status" value="1"/>
</dbReference>
<dbReference type="AlphaFoldDB" id="A0A1M5F804"/>
<protein>
    <submittedName>
        <fullName evidence="4">Outer membrane protein beta-barrel family protein</fullName>
    </submittedName>
</protein>
<dbReference type="Pfam" id="PF14905">
    <property type="entry name" value="OMP_b-brl_3"/>
    <property type="match status" value="1"/>
</dbReference>
<evidence type="ECO:0000313" key="5">
    <source>
        <dbReference type="Proteomes" id="UP000184518"/>
    </source>
</evidence>
<accession>A0A1M5F804</accession>
<dbReference type="Proteomes" id="UP000184518">
    <property type="component" value="Unassembled WGS sequence"/>
</dbReference>
<name>A0A1M5F804_9FLAO</name>
<dbReference type="InterPro" id="IPR008969">
    <property type="entry name" value="CarboxyPept-like_regulatory"/>
</dbReference>
<feature type="signal peptide" evidence="2">
    <location>
        <begin position="1"/>
        <end position="19"/>
    </location>
</feature>
<evidence type="ECO:0000256" key="1">
    <source>
        <dbReference type="SAM" id="MobiDB-lite"/>
    </source>
</evidence>
<organism evidence="4 5">
    <name type="scientific">Chryseobacterium arachidis</name>
    <dbReference type="NCBI Taxonomy" id="1416778"/>
    <lineage>
        <taxon>Bacteria</taxon>
        <taxon>Pseudomonadati</taxon>
        <taxon>Bacteroidota</taxon>
        <taxon>Flavobacteriia</taxon>
        <taxon>Flavobacteriales</taxon>
        <taxon>Weeksellaceae</taxon>
        <taxon>Chryseobacterium group</taxon>
        <taxon>Chryseobacterium</taxon>
    </lineage>
</organism>
<gene>
    <name evidence="4" type="ORF">SAMN05443633_107189</name>
</gene>
<evidence type="ECO:0000313" key="4">
    <source>
        <dbReference type="EMBL" id="SHF87518.1"/>
    </source>
</evidence>
<feature type="region of interest" description="Disordered" evidence="1">
    <location>
        <begin position="270"/>
        <end position="305"/>
    </location>
</feature>
<dbReference type="OrthoDB" id="1682379at2"/>
<dbReference type="EMBL" id="FQUT01000007">
    <property type="protein sequence ID" value="SHF87518.1"/>
    <property type="molecule type" value="Genomic_DNA"/>
</dbReference>